<accession>A0AAE1B4G2</accession>
<organism evidence="3 4">
    <name type="scientific">Elysia crispata</name>
    <name type="common">lettuce slug</name>
    <dbReference type="NCBI Taxonomy" id="231223"/>
    <lineage>
        <taxon>Eukaryota</taxon>
        <taxon>Metazoa</taxon>
        <taxon>Spiralia</taxon>
        <taxon>Lophotrochozoa</taxon>
        <taxon>Mollusca</taxon>
        <taxon>Gastropoda</taxon>
        <taxon>Heterobranchia</taxon>
        <taxon>Euthyneura</taxon>
        <taxon>Panpulmonata</taxon>
        <taxon>Sacoglossa</taxon>
        <taxon>Placobranchoidea</taxon>
        <taxon>Plakobranchidae</taxon>
        <taxon>Elysia</taxon>
    </lineage>
</organism>
<keyword evidence="4" id="KW-1185">Reference proteome</keyword>
<feature type="transmembrane region" description="Helical" evidence="2">
    <location>
        <begin position="315"/>
        <end position="339"/>
    </location>
</feature>
<feature type="transmembrane region" description="Helical" evidence="2">
    <location>
        <begin position="283"/>
        <end position="303"/>
    </location>
</feature>
<comment type="caution">
    <text evidence="3">The sequence shown here is derived from an EMBL/GenBank/DDBJ whole genome shotgun (WGS) entry which is preliminary data.</text>
</comment>
<reference evidence="3" key="1">
    <citation type="journal article" date="2023" name="G3 (Bethesda)">
        <title>A reference genome for the long-term kleptoplast-retaining sea slug Elysia crispata morphotype clarki.</title>
        <authorList>
            <person name="Eastman K.E."/>
            <person name="Pendleton A.L."/>
            <person name="Shaikh M.A."/>
            <person name="Suttiyut T."/>
            <person name="Ogas R."/>
            <person name="Tomko P."/>
            <person name="Gavelis G."/>
            <person name="Widhalm J.R."/>
            <person name="Wisecaver J.H."/>
        </authorList>
    </citation>
    <scope>NUCLEOTIDE SEQUENCE</scope>
    <source>
        <strain evidence="3">ECLA1</strain>
    </source>
</reference>
<evidence type="ECO:0000313" key="4">
    <source>
        <dbReference type="Proteomes" id="UP001283361"/>
    </source>
</evidence>
<evidence type="ECO:0000313" key="3">
    <source>
        <dbReference type="EMBL" id="KAK3799689.1"/>
    </source>
</evidence>
<sequence length="464" mass="51609">MLFSCRQPVRQGGGVRGELFGALIWMCEVFSGSLMVSHQDSLDLDNLSVWFSVWESRKQSNFLWHRKNPSFILSCCDRRRFRGYSGVLYSTLLIGRTDQPSLLELSTRVRLSRPASPGLSVVVGVRQVDAVCQPALPIPRVAAVFLLVSSTSVCSVRGFFLLEIKRAFLSSLCSSLIKPVLFGRTPLPGCARVWQTRIFFSVCLKGSRTDSAQVNFKAEEWRVDALFTSASSRLLQVAGISVMVVLHTLQLDRGNVSDDFSIFHILATTTLTMAVGGSTGVRYYMYFIVLCGGSTGVRYYMYFIVLCGGSTGVRYYMYFIVLCGGSTGVRYYIYFIVLCGGSTGVRYDMYFIAVCGGSTGVREKRIVLENQQFKREEIRKKRSSGPSQYPAISSSSPPTLWSRSPETLALVTSVGPLHQSERTSSTLFSPDRVRHGQTGHSLDWPVLITCEILDSREPLTTTDH</sequence>
<dbReference type="AlphaFoldDB" id="A0AAE1B4G2"/>
<keyword evidence="2" id="KW-0812">Transmembrane</keyword>
<proteinExistence type="predicted"/>
<evidence type="ECO:0000256" key="1">
    <source>
        <dbReference type="SAM" id="MobiDB-lite"/>
    </source>
</evidence>
<evidence type="ECO:0000256" key="2">
    <source>
        <dbReference type="SAM" id="Phobius"/>
    </source>
</evidence>
<feature type="region of interest" description="Disordered" evidence="1">
    <location>
        <begin position="379"/>
        <end position="401"/>
    </location>
</feature>
<gene>
    <name evidence="3" type="ORF">RRG08_020424</name>
</gene>
<protein>
    <submittedName>
        <fullName evidence="3">Uncharacterized protein</fullName>
    </submittedName>
</protein>
<dbReference type="EMBL" id="JAWDGP010000544">
    <property type="protein sequence ID" value="KAK3799689.1"/>
    <property type="molecule type" value="Genomic_DNA"/>
</dbReference>
<keyword evidence="2" id="KW-1133">Transmembrane helix</keyword>
<dbReference type="Proteomes" id="UP001283361">
    <property type="component" value="Unassembled WGS sequence"/>
</dbReference>
<keyword evidence="2" id="KW-0472">Membrane</keyword>
<name>A0AAE1B4G2_9GAST</name>